<dbReference type="Pfam" id="PF00069">
    <property type="entry name" value="Pkinase"/>
    <property type="match status" value="1"/>
</dbReference>
<sequence length="456" mass="50428">MMKEGGGGGGGGEGMRVLGKYELGRTLGEGNFGKVKYAKHVETGQGFAVKILDRSRVQSLNITDQIKREIGTSKLLKHPNVVRLHEVSASKTKIYMVLEFVNGGELFDKIASKGRLSEGAGRKLFQQLIDAVSYCHDKGVYHRDLKNDGLLHTTCGSPNYIAPEVLSNRGYDGARSDIWSCGVILYVILTGSLPFDDRNLVVLYQKILRGDAKIPKWLSPGARDILRRILDPSPITRINVAGIKAHEWFKQDYVPAIPSDDEEDPSLDNDRPFAMKQVAMRFPDAVQLIGMSSSLDLSGFFEKEVICSIFDSQQKNAGLTKSSLGDRPVQDVSERKIRFTSNHSPKHLFEKIEIIVTEMGFQVQKGHGKLKVMQQSKSSRTPRSSGSLSVAAEVFELSPSLYVVELRKSYGDSTLYRQLCTKLSGDLGVSRSQHICKAQSMPELSNFEGDIPVSAQ</sequence>
<dbReference type="FunFam" id="1.10.510.10:FF:000571">
    <property type="entry name" value="Maternal embryonic leucine zipper kinase"/>
    <property type="match status" value="1"/>
</dbReference>
<keyword evidence="8 13" id="KW-0067">ATP-binding</keyword>
<evidence type="ECO:0000256" key="13">
    <source>
        <dbReference type="PROSITE-ProRule" id="PRU10141"/>
    </source>
</evidence>
<comment type="cofactor">
    <cofactor evidence="1">
        <name>Mn(2+)</name>
        <dbReference type="ChEBI" id="CHEBI:29035"/>
    </cofactor>
</comment>
<comment type="caution">
    <text evidence="15">The sequence shown here is derived from an EMBL/GenBank/DDBJ whole genome shotgun (WGS) entry which is preliminary data.</text>
</comment>
<keyword evidence="6 13" id="KW-0547">Nucleotide-binding</keyword>
<dbReference type="InterPro" id="IPR000719">
    <property type="entry name" value="Prot_kinase_dom"/>
</dbReference>
<comment type="function">
    <text evidence="12">CIPK serine-threonine protein kinases interact with CBL proteins. Binding of a CBL protein to the regulatory NAF domain of CIPK protein lead to the activation of the kinase in a calcium-dependent manner.</text>
</comment>
<dbReference type="Gene3D" id="1.10.510.10">
    <property type="entry name" value="Transferase(Phosphotransferase) domain 1"/>
    <property type="match status" value="2"/>
</dbReference>
<evidence type="ECO:0000313" key="15">
    <source>
        <dbReference type="EMBL" id="THU64473.1"/>
    </source>
</evidence>
<dbReference type="CDD" id="cd12195">
    <property type="entry name" value="CIPK_C"/>
    <property type="match status" value="1"/>
</dbReference>
<dbReference type="Proteomes" id="UP000317650">
    <property type="component" value="Chromosome 1"/>
</dbReference>
<dbReference type="GO" id="GO:0004674">
    <property type="term" value="F:protein serine/threonine kinase activity"/>
    <property type="evidence" value="ECO:0007669"/>
    <property type="project" value="UniProtKB-KW"/>
</dbReference>
<evidence type="ECO:0000256" key="2">
    <source>
        <dbReference type="ARBA" id="ARBA00006234"/>
    </source>
</evidence>
<evidence type="ECO:0000256" key="11">
    <source>
        <dbReference type="ARBA" id="ARBA00048679"/>
    </source>
</evidence>
<organism evidence="15 16">
    <name type="scientific">Musa balbisiana</name>
    <name type="common">Banana</name>
    <dbReference type="NCBI Taxonomy" id="52838"/>
    <lineage>
        <taxon>Eukaryota</taxon>
        <taxon>Viridiplantae</taxon>
        <taxon>Streptophyta</taxon>
        <taxon>Embryophyta</taxon>
        <taxon>Tracheophyta</taxon>
        <taxon>Spermatophyta</taxon>
        <taxon>Magnoliopsida</taxon>
        <taxon>Liliopsida</taxon>
        <taxon>Zingiberales</taxon>
        <taxon>Musaceae</taxon>
        <taxon>Musa</taxon>
    </lineage>
</organism>
<evidence type="ECO:0000256" key="7">
    <source>
        <dbReference type="ARBA" id="ARBA00022777"/>
    </source>
</evidence>
<evidence type="ECO:0000256" key="6">
    <source>
        <dbReference type="ARBA" id="ARBA00022741"/>
    </source>
</evidence>
<evidence type="ECO:0000256" key="8">
    <source>
        <dbReference type="ARBA" id="ARBA00022840"/>
    </source>
</evidence>
<dbReference type="InterPro" id="IPR004041">
    <property type="entry name" value="NAF_dom"/>
</dbReference>
<dbReference type="InterPro" id="IPR011009">
    <property type="entry name" value="Kinase-like_dom_sf"/>
</dbReference>
<feature type="domain" description="Protein kinase" evidence="14">
    <location>
        <begin position="21"/>
        <end position="249"/>
    </location>
</feature>
<dbReference type="STRING" id="52838.A0A4S8JR00"/>
<keyword evidence="16" id="KW-1185">Reference proteome</keyword>
<comment type="catalytic activity">
    <reaction evidence="10">
        <text>L-threonyl-[protein] + ATP = O-phospho-L-threonyl-[protein] + ADP + H(+)</text>
        <dbReference type="Rhea" id="RHEA:46608"/>
        <dbReference type="Rhea" id="RHEA-COMP:11060"/>
        <dbReference type="Rhea" id="RHEA-COMP:11605"/>
        <dbReference type="ChEBI" id="CHEBI:15378"/>
        <dbReference type="ChEBI" id="CHEBI:30013"/>
        <dbReference type="ChEBI" id="CHEBI:30616"/>
        <dbReference type="ChEBI" id="CHEBI:61977"/>
        <dbReference type="ChEBI" id="CHEBI:456216"/>
        <dbReference type="EC" id="2.7.11.1"/>
    </reaction>
</comment>
<evidence type="ECO:0000256" key="12">
    <source>
        <dbReference type="ARBA" id="ARBA00058225"/>
    </source>
</evidence>
<keyword evidence="5" id="KW-0808">Transferase</keyword>
<keyword evidence="4" id="KW-0723">Serine/threonine-protein kinase</keyword>
<comment type="similarity">
    <text evidence="2">Belongs to the protein kinase superfamily. CAMK Ser/Thr protein kinase family. SNF1 subfamily.</text>
</comment>
<dbReference type="PROSITE" id="PS50011">
    <property type="entry name" value="PROTEIN_KINASE_DOM"/>
    <property type="match status" value="1"/>
</dbReference>
<evidence type="ECO:0000259" key="14">
    <source>
        <dbReference type="PROSITE" id="PS50011"/>
    </source>
</evidence>
<dbReference type="FunFam" id="3.30.310.80:FF:000015">
    <property type="entry name" value="Non-specific serine/threonine protein kinase"/>
    <property type="match status" value="1"/>
</dbReference>
<evidence type="ECO:0000256" key="4">
    <source>
        <dbReference type="ARBA" id="ARBA00022527"/>
    </source>
</evidence>
<dbReference type="Gene3D" id="3.30.310.80">
    <property type="entry name" value="Kinase associated domain 1, KA1"/>
    <property type="match status" value="1"/>
</dbReference>
<comment type="catalytic activity">
    <reaction evidence="11">
        <text>L-seryl-[protein] + ATP = O-phospho-L-seryl-[protein] + ADP + H(+)</text>
        <dbReference type="Rhea" id="RHEA:17989"/>
        <dbReference type="Rhea" id="RHEA-COMP:9863"/>
        <dbReference type="Rhea" id="RHEA-COMP:11604"/>
        <dbReference type="ChEBI" id="CHEBI:15378"/>
        <dbReference type="ChEBI" id="CHEBI:29999"/>
        <dbReference type="ChEBI" id="CHEBI:30616"/>
        <dbReference type="ChEBI" id="CHEBI:83421"/>
        <dbReference type="ChEBI" id="CHEBI:456216"/>
        <dbReference type="EC" id="2.7.11.1"/>
    </reaction>
</comment>
<keyword evidence="9" id="KW-0464">Manganese</keyword>
<evidence type="ECO:0000256" key="5">
    <source>
        <dbReference type="ARBA" id="ARBA00022679"/>
    </source>
</evidence>
<evidence type="ECO:0000256" key="10">
    <source>
        <dbReference type="ARBA" id="ARBA00047899"/>
    </source>
</evidence>
<reference evidence="15 16" key="1">
    <citation type="journal article" date="2019" name="Nat. Plants">
        <title>Genome sequencing of Musa balbisiana reveals subgenome evolution and function divergence in polyploid bananas.</title>
        <authorList>
            <person name="Yao X."/>
        </authorList>
    </citation>
    <scope>NUCLEOTIDE SEQUENCE [LARGE SCALE GENOMIC DNA]</scope>
    <source>
        <strain evidence="16">cv. DH-PKW</strain>
        <tissue evidence="15">Leaves</tissue>
    </source>
</reference>
<proteinExistence type="inferred from homology"/>
<dbReference type="InterPro" id="IPR017441">
    <property type="entry name" value="Protein_kinase_ATP_BS"/>
</dbReference>
<evidence type="ECO:0000256" key="1">
    <source>
        <dbReference type="ARBA" id="ARBA00001936"/>
    </source>
</evidence>
<evidence type="ECO:0000256" key="9">
    <source>
        <dbReference type="ARBA" id="ARBA00023211"/>
    </source>
</evidence>
<keyword evidence="7" id="KW-0418">Kinase</keyword>
<dbReference type="FunFam" id="3.30.200.20:FF:000096">
    <property type="entry name" value="Non-specific serine/threonine protein kinase"/>
    <property type="match status" value="1"/>
</dbReference>
<feature type="binding site" evidence="13">
    <location>
        <position position="50"/>
    </location>
    <ligand>
        <name>ATP</name>
        <dbReference type="ChEBI" id="CHEBI:30616"/>
    </ligand>
</feature>
<dbReference type="GO" id="GO:0005524">
    <property type="term" value="F:ATP binding"/>
    <property type="evidence" value="ECO:0007669"/>
    <property type="project" value="UniProtKB-UniRule"/>
</dbReference>
<dbReference type="GO" id="GO:0007165">
    <property type="term" value="P:signal transduction"/>
    <property type="evidence" value="ECO:0007669"/>
    <property type="project" value="InterPro"/>
</dbReference>
<dbReference type="EMBL" id="PYDT01000004">
    <property type="protein sequence ID" value="THU64473.1"/>
    <property type="molecule type" value="Genomic_DNA"/>
</dbReference>
<accession>A0A4S8JR00</accession>
<dbReference type="EC" id="2.7.11.1" evidence="3"/>
<dbReference type="AlphaFoldDB" id="A0A4S8JR00"/>
<dbReference type="SUPFAM" id="SSF56112">
    <property type="entry name" value="Protein kinase-like (PK-like)"/>
    <property type="match status" value="1"/>
</dbReference>
<name>A0A4S8JR00_MUSBA</name>
<protein>
    <recommendedName>
        <fullName evidence="3">non-specific serine/threonine protein kinase</fullName>
        <ecNumber evidence="3">2.7.11.1</ecNumber>
    </recommendedName>
</protein>
<evidence type="ECO:0000313" key="16">
    <source>
        <dbReference type="Proteomes" id="UP000317650"/>
    </source>
</evidence>
<dbReference type="Pfam" id="PF03822">
    <property type="entry name" value="NAF"/>
    <property type="match status" value="1"/>
</dbReference>
<evidence type="ECO:0000256" key="3">
    <source>
        <dbReference type="ARBA" id="ARBA00012513"/>
    </source>
</evidence>
<dbReference type="PANTHER" id="PTHR43895:SF65">
    <property type="entry name" value="CBL-INTERACTING PROTEIN KINASE 21"/>
    <property type="match status" value="1"/>
</dbReference>
<gene>
    <name evidence="15" type="ORF">C4D60_Mb01t26830</name>
</gene>
<dbReference type="PROSITE" id="PS00107">
    <property type="entry name" value="PROTEIN_KINASE_ATP"/>
    <property type="match status" value="1"/>
</dbReference>
<dbReference type="PANTHER" id="PTHR43895">
    <property type="entry name" value="CALCIUM/CALMODULIN-DEPENDENT PROTEIN KINASE KINASE-RELATED"/>
    <property type="match status" value="1"/>
</dbReference>